<dbReference type="EMBL" id="SNWF01000004">
    <property type="protein sequence ID" value="TDN93958.1"/>
    <property type="molecule type" value="Genomic_DNA"/>
</dbReference>
<dbReference type="OrthoDB" id="9773403at2"/>
<feature type="domain" description="SHS2" evidence="1">
    <location>
        <begin position="16"/>
        <end position="184"/>
    </location>
</feature>
<sequence length="359" mass="39001">MALDFGSLFGKKNPPLVGLDISSSGVKLVELSEIGKGELRLECFASEPLARGAVVDGNIENIDQVSDAIHRVWKKSGTRAKLAAMGMPPASVITKKIILPSGLSDESLELQVETEASQYIPFALDEVRLDFDVIGQVENSPEDVEVMLAATRKEKVEDRVAVAEAAGITPTVMDIESYAARAAISRLTQQLPNAGKGQILGLFQIGAQVTHVSILLDGQLVYEREQPFGGHQLTQEIVRTYGLSYEEAEAKKKAGDLPDGYQTEILDPFLENAALEVTRAIQFFFTSTPYTRIDQLFLAGGCAIIPGMVDMVANRTKLSTSVVSPFKGMQLGPNVREKQLRIEAPAYLVACGLAMRRFD</sequence>
<evidence type="ECO:0000313" key="3">
    <source>
        <dbReference type="Proteomes" id="UP000294737"/>
    </source>
</evidence>
<accession>A0A4V3BW66</accession>
<dbReference type="PANTHER" id="PTHR32432:SF3">
    <property type="entry name" value="ETHANOLAMINE UTILIZATION PROTEIN EUTJ"/>
    <property type="match status" value="1"/>
</dbReference>
<evidence type="ECO:0000259" key="1">
    <source>
        <dbReference type="SMART" id="SM00842"/>
    </source>
</evidence>
<dbReference type="Gene3D" id="3.30.420.40">
    <property type="match status" value="2"/>
</dbReference>
<dbReference type="InterPro" id="IPR005883">
    <property type="entry name" value="PilM"/>
</dbReference>
<proteinExistence type="predicted"/>
<gene>
    <name evidence="2" type="ORF">EV677_0498</name>
</gene>
<protein>
    <submittedName>
        <fullName evidence="2">Type IV pilus assembly protein PilM</fullName>
    </submittedName>
</protein>
<reference evidence="2 3" key="1">
    <citation type="submission" date="2019-03" db="EMBL/GenBank/DDBJ databases">
        <title>Genomic Encyclopedia of Type Strains, Phase IV (KMG-IV): sequencing the most valuable type-strain genomes for metagenomic binning, comparative biology and taxonomic classification.</title>
        <authorList>
            <person name="Goeker M."/>
        </authorList>
    </citation>
    <scope>NUCLEOTIDE SEQUENCE [LARGE SCALE GENOMIC DNA]</scope>
    <source>
        <strain evidence="2 3">DSM 18555</strain>
    </source>
</reference>
<evidence type="ECO:0000313" key="2">
    <source>
        <dbReference type="EMBL" id="TDN93958.1"/>
    </source>
</evidence>
<dbReference type="AlphaFoldDB" id="A0A4V3BW66"/>
<dbReference type="InterPro" id="IPR043129">
    <property type="entry name" value="ATPase_NBD"/>
</dbReference>
<dbReference type="InterPro" id="IPR050696">
    <property type="entry name" value="FtsA/MreB"/>
</dbReference>
<dbReference type="CDD" id="cd24049">
    <property type="entry name" value="ASKHA_NBD_PilM"/>
    <property type="match status" value="1"/>
</dbReference>
<dbReference type="GO" id="GO:0051301">
    <property type="term" value="P:cell division"/>
    <property type="evidence" value="ECO:0007669"/>
    <property type="project" value="InterPro"/>
</dbReference>
<dbReference type="InterPro" id="IPR003494">
    <property type="entry name" value="SHS2_FtsA"/>
</dbReference>
<dbReference type="SUPFAM" id="SSF53067">
    <property type="entry name" value="Actin-like ATPase domain"/>
    <property type="match status" value="2"/>
</dbReference>
<organism evidence="2 3">
    <name type="scientific">Herminiimonas fonticola</name>
    <dbReference type="NCBI Taxonomy" id="303380"/>
    <lineage>
        <taxon>Bacteria</taxon>
        <taxon>Pseudomonadati</taxon>
        <taxon>Pseudomonadota</taxon>
        <taxon>Betaproteobacteria</taxon>
        <taxon>Burkholderiales</taxon>
        <taxon>Oxalobacteraceae</taxon>
        <taxon>Herminiimonas</taxon>
    </lineage>
</organism>
<dbReference type="PIRSF" id="PIRSF019169">
    <property type="entry name" value="PilM"/>
    <property type="match status" value="1"/>
</dbReference>
<keyword evidence="3" id="KW-1185">Reference proteome</keyword>
<name>A0A4V3BW66_9BURK</name>
<comment type="caution">
    <text evidence="2">The sequence shown here is derived from an EMBL/GenBank/DDBJ whole genome shotgun (WGS) entry which is preliminary data.</text>
</comment>
<dbReference type="PANTHER" id="PTHR32432">
    <property type="entry name" value="CELL DIVISION PROTEIN FTSA-RELATED"/>
    <property type="match status" value="1"/>
</dbReference>
<dbReference type="SMART" id="SM00842">
    <property type="entry name" value="FtsA"/>
    <property type="match status" value="1"/>
</dbReference>
<dbReference type="NCBIfam" id="TIGR01175">
    <property type="entry name" value="pilM"/>
    <property type="match status" value="1"/>
</dbReference>
<dbReference type="Gene3D" id="3.30.1490.300">
    <property type="match status" value="1"/>
</dbReference>
<dbReference type="Proteomes" id="UP000294737">
    <property type="component" value="Unassembled WGS sequence"/>
</dbReference>
<dbReference type="Pfam" id="PF11104">
    <property type="entry name" value="PilM_2"/>
    <property type="match status" value="1"/>
</dbReference>